<dbReference type="RefSeq" id="XP_033391428.1">
    <property type="nucleotide sequence ID" value="XM_033543694.1"/>
</dbReference>
<evidence type="ECO:0000313" key="8">
    <source>
        <dbReference type="EMBL" id="KAF2135710.1"/>
    </source>
</evidence>
<organism evidence="8 9">
    <name type="scientific">Aplosporella prunicola CBS 121167</name>
    <dbReference type="NCBI Taxonomy" id="1176127"/>
    <lineage>
        <taxon>Eukaryota</taxon>
        <taxon>Fungi</taxon>
        <taxon>Dikarya</taxon>
        <taxon>Ascomycota</taxon>
        <taxon>Pezizomycotina</taxon>
        <taxon>Dothideomycetes</taxon>
        <taxon>Dothideomycetes incertae sedis</taxon>
        <taxon>Botryosphaeriales</taxon>
        <taxon>Aplosporellaceae</taxon>
        <taxon>Aplosporella</taxon>
    </lineage>
</organism>
<dbReference type="AlphaFoldDB" id="A0A6A6AVJ8"/>
<evidence type="ECO:0000256" key="6">
    <source>
        <dbReference type="SAM" id="MobiDB-lite"/>
    </source>
</evidence>
<dbReference type="SUPFAM" id="SSF53474">
    <property type="entry name" value="alpha/beta-Hydrolases"/>
    <property type="match status" value="1"/>
</dbReference>
<keyword evidence="2" id="KW-0121">Carboxypeptidase</keyword>
<keyword evidence="7" id="KW-0732">Signal</keyword>
<accession>A0A6A6AVJ8</accession>
<dbReference type="Gene3D" id="3.40.50.1820">
    <property type="entry name" value="alpha/beta hydrolase"/>
    <property type="match status" value="1"/>
</dbReference>
<dbReference type="Proteomes" id="UP000799438">
    <property type="component" value="Unassembled WGS sequence"/>
</dbReference>
<keyword evidence="4" id="KW-0378">Hydrolase</keyword>
<dbReference type="EMBL" id="ML995557">
    <property type="protein sequence ID" value="KAF2135710.1"/>
    <property type="molecule type" value="Genomic_DNA"/>
</dbReference>
<evidence type="ECO:0000256" key="2">
    <source>
        <dbReference type="ARBA" id="ARBA00022645"/>
    </source>
</evidence>
<evidence type="ECO:0000256" key="4">
    <source>
        <dbReference type="ARBA" id="ARBA00022801"/>
    </source>
</evidence>
<name>A0A6A6AVJ8_9PEZI</name>
<proteinExistence type="inferred from homology"/>
<evidence type="ECO:0000313" key="9">
    <source>
        <dbReference type="Proteomes" id="UP000799438"/>
    </source>
</evidence>
<dbReference type="InterPro" id="IPR001563">
    <property type="entry name" value="Peptidase_S10"/>
</dbReference>
<dbReference type="PANTHER" id="PTHR11802">
    <property type="entry name" value="SERINE PROTEASE FAMILY S10 SERINE CARBOXYPEPTIDASE"/>
    <property type="match status" value="1"/>
</dbReference>
<sequence>MHLPLPLLFLSPLLTTALPHHEPRQAPTPQNLTTITTPGGNTVRYKDLTASGICETTPGVGSYSGYIDVNGGRDHVFFLFFESRRDPATDPLTLWLNGGPGSDSLIGAFEEIGPCEVLANMTTSLRSHPWNGISNLLFLSQPVGTGFSYSEKKTGYLDPTYLTVEEEPTQEGQSEGTWAVVDATLTDNSPLAARTTWELVQGFYGALPSLDAQVESSDFHLWTESFGGHWGPAFFTYFYEQNEKLSAQGSPGRKLNMKSLGIVNGIVDEPTQTEYLLRFTKENTYGLQLINDTIYAEGDWALRRPGGCQDNLNSCAALTKEGLVRRAQCSGAQFICQNDVESMYYTFKTENRGTYDIRARDGDDVPPSFWRDWLNTAPVASALGVDLNYTGNNQIYSAYSVSGDFAAPYLPDLSKLLQWDVQVSLVYGDADYICNWLGGEALSLAADWSGKEDFAKAGYTDLVVDGEAYGETRQFGKLSFTRVWEAGHEVPFFQPLAAFQIFNRTSNGWDIATGEIAVEPNSSYATNGTAKATRTSNLQGLVSDARPAILRSTYPGHVFCKATEQHEVKVFEFWTVVPLAQHKTAKLKKGNQGKMRSRYLKRKCMPW</sequence>
<dbReference type="PANTHER" id="PTHR11802:SF131">
    <property type="entry name" value="CARBOXYPEPTIDASE"/>
    <property type="match status" value="1"/>
</dbReference>
<keyword evidence="9" id="KW-1185">Reference proteome</keyword>
<keyword evidence="5" id="KW-0325">Glycoprotein</keyword>
<keyword evidence="3" id="KW-0645">Protease</keyword>
<dbReference type="GO" id="GO:0000324">
    <property type="term" value="C:fungal-type vacuole"/>
    <property type="evidence" value="ECO:0007669"/>
    <property type="project" value="TreeGrafter"/>
</dbReference>
<feature type="signal peptide" evidence="7">
    <location>
        <begin position="1"/>
        <end position="17"/>
    </location>
</feature>
<evidence type="ECO:0008006" key="10">
    <source>
        <dbReference type="Google" id="ProtNLM"/>
    </source>
</evidence>
<feature type="region of interest" description="Disordered" evidence="6">
    <location>
        <begin position="20"/>
        <end position="39"/>
    </location>
</feature>
<dbReference type="Pfam" id="PF00450">
    <property type="entry name" value="Peptidase_S10"/>
    <property type="match status" value="1"/>
</dbReference>
<comment type="similarity">
    <text evidence="1">Belongs to the peptidase S10 family.</text>
</comment>
<dbReference type="GO" id="GO:0004185">
    <property type="term" value="F:serine-type carboxypeptidase activity"/>
    <property type="evidence" value="ECO:0007669"/>
    <property type="project" value="InterPro"/>
</dbReference>
<evidence type="ECO:0000256" key="7">
    <source>
        <dbReference type="SAM" id="SignalP"/>
    </source>
</evidence>
<dbReference type="PRINTS" id="PR00724">
    <property type="entry name" value="CRBOXYPTASEC"/>
</dbReference>
<dbReference type="InterPro" id="IPR029058">
    <property type="entry name" value="AB_hydrolase_fold"/>
</dbReference>
<reference evidence="8" key="1">
    <citation type="journal article" date="2020" name="Stud. Mycol.">
        <title>101 Dothideomycetes genomes: a test case for predicting lifestyles and emergence of pathogens.</title>
        <authorList>
            <person name="Haridas S."/>
            <person name="Albert R."/>
            <person name="Binder M."/>
            <person name="Bloem J."/>
            <person name="Labutti K."/>
            <person name="Salamov A."/>
            <person name="Andreopoulos B."/>
            <person name="Baker S."/>
            <person name="Barry K."/>
            <person name="Bills G."/>
            <person name="Bluhm B."/>
            <person name="Cannon C."/>
            <person name="Castanera R."/>
            <person name="Culley D."/>
            <person name="Daum C."/>
            <person name="Ezra D."/>
            <person name="Gonzalez J."/>
            <person name="Henrissat B."/>
            <person name="Kuo A."/>
            <person name="Liang C."/>
            <person name="Lipzen A."/>
            <person name="Lutzoni F."/>
            <person name="Magnuson J."/>
            <person name="Mondo S."/>
            <person name="Nolan M."/>
            <person name="Ohm R."/>
            <person name="Pangilinan J."/>
            <person name="Park H.-J."/>
            <person name="Ramirez L."/>
            <person name="Alfaro M."/>
            <person name="Sun H."/>
            <person name="Tritt A."/>
            <person name="Yoshinaga Y."/>
            <person name="Zwiers L.-H."/>
            <person name="Turgeon B."/>
            <person name="Goodwin S."/>
            <person name="Spatafora J."/>
            <person name="Crous P."/>
            <person name="Grigoriev I."/>
        </authorList>
    </citation>
    <scope>NUCLEOTIDE SEQUENCE</scope>
    <source>
        <strain evidence="8">CBS 121167</strain>
    </source>
</reference>
<gene>
    <name evidence="8" type="ORF">K452DRAFT_313776</name>
</gene>
<feature type="chain" id="PRO_5025587192" description="Carboxypeptidase" evidence="7">
    <location>
        <begin position="18"/>
        <end position="607"/>
    </location>
</feature>
<dbReference type="OrthoDB" id="443318at2759"/>
<protein>
    <recommendedName>
        <fullName evidence="10">Carboxypeptidase</fullName>
    </recommendedName>
</protein>
<dbReference type="GeneID" id="54301191"/>
<feature type="compositionally biased region" description="Polar residues" evidence="6">
    <location>
        <begin position="27"/>
        <end position="39"/>
    </location>
</feature>
<evidence type="ECO:0000256" key="3">
    <source>
        <dbReference type="ARBA" id="ARBA00022670"/>
    </source>
</evidence>
<evidence type="ECO:0000256" key="1">
    <source>
        <dbReference type="ARBA" id="ARBA00009431"/>
    </source>
</evidence>
<dbReference type="GO" id="GO:0006508">
    <property type="term" value="P:proteolysis"/>
    <property type="evidence" value="ECO:0007669"/>
    <property type="project" value="UniProtKB-KW"/>
</dbReference>
<evidence type="ECO:0000256" key="5">
    <source>
        <dbReference type="ARBA" id="ARBA00023180"/>
    </source>
</evidence>